<dbReference type="Gene3D" id="1.10.600.10">
    <property type="entry name" value="Farnesyl Diphosphate Synthase"/>
    <property type="match status" value="1"/>
</dbReference>
<evidence type="ECO:0000256" key="2">
    <source>
        <dbReference type="ARBA" id="ARBA00006706"/>
    </source>
</evidence>
<dbReference type="InterPro" id="IPR053378">
    <property type="entry name" value="Prenyl_diphosphate_synthase"/>
</dbReference>
<proteinExistence type="inferred from homology"/>
<dbReference type="GO" id="GO:0016114">
    <property type="term" value="P:terpenoid biosynthetic process"/>
    <property type="evidence" value="ECO:0007669"/>
    <property type="project" value="UniProtKB-ARBA"/>
</dbReference>
<dbReference type="PROSITE" id="PS00723">
    <property type="entry name" value="POLYPRENYL_SYNTHASE_1"/>
    <property type="match status" value="1"/>
</dbReference>
<evidence type="ECO:0000313" key="8">
    <source>
        <dbReference type="EMBL" id="ANB17988.1"/>
    </source>
</evidence>
<dbReference type="SFLD" id="SFLDG01017">
    <property type="entry name" value="Polyprenyl_Transferase_Like"/>
    <property type="match status" value="1"/>
</dbReference>
<dbReference type="GO" id="GO:0005737">
    <property type="term" value="C:cytoplasm"/>
    <property type="evidence" value="ECO:0007669"/>
    <property type="project" value="UniProtKB-ARBA"/>
</dbReference>
<evidence type="ECO:0000256" key="3">
    <source>
        <dbReference type="ARBA" id="ARBA00022679"/>
    </source>
</evidence>
<dbReference type="GO" id="GO:0046872">
    <property type="term" value="F:metal ion binding"/>
    <property type="evidence" value="ECO:0007669"/>
    <property type="project" value="UniProtKB-KW"/>
</dbReference>
<comment type="similarity">
    <text evidence="2 7">Belongs to the FPP/GGPP synthase family.</text>
</comment>
<dbReference type="PATRIC" id="fig|1300342.3.peg.1921"/>
<dbReference type="SUPFAM" id="SSF48576">
    <property type="entry name" value="Terpenoid synthases"/>
    <property type="match status" value="1"/>
</dbReference>
<dbReference type="PANTHER" id="PTHR43281">
    <property type="entry name" value="FARNESYL DIPHOSPHATE SYNTHASE"/>
    <property type="match status" value="1"/>
</dbReference>
<dbReference type="InterPro" id="IPR000092">
    <property type="entry name" value="Polyprenyl_synt"/>
</dbReference>
<dbReference type="PROSITE" id="PS00444">
    <property type="entry name" value="POLYPRENYL_SYNTHASE_2"/>
    <property type="match status" value="1"/>
</dbReference>
<dbReference type="PANTHER" id="PTHR43281:SF1">
    <property type="entry name" value="FARNESYL DIPHOSPHATE SYNTHASE"/>
    <property type="match status" value="1"/>
</dbReference>
<accession>A0A160DU65</accession>
<evidence type="ECO:0000256" key="4">
    <source>
        <dbReference type="ARBA" id="ARBA00022723"/>
    </source>
</evidence>
<dbReference type="GO" id="GO:0008654">
    <property type="term" value="P:phospholipid biosynthetic process"/>
    <property type="evidence" value="ECO:0007669"/>
    <property type="project" value="UniProtKB-ARBA"/>
</dbReference>
<keyword evidence="9" id="KW-1185">Reference proteome</keyword>
<keyword evidence="5" id="KW-0460">Magnesium</keyword>
<keyword evidence="3 7" id="KW-0808">Transferase</keyword>
<dbReference type="Proteomes" id="UP000076830">
    <property type="component" value="Chromosome"/>
</dbReference>
<dbReference type="CDD" id="cd00685">
    <property type="entry name" value="Trans_IPPS_HT"/>
    <property type="match status" value="1"/>
</dbReference>
<dbReference type="RefSeq" id="WP_067646755.1">
    <property type="nucleotide sequence ID" value="NZ_CP015249.1"/>
</dbReference>
<dbReference type="FunFam" id="1.10.600.10:FF:000001">
    <property type="entry name" value="Geranylgeranyl diphosphate synthase"/>
    <property type="match status" value="1"/>
</dbReference>
<dbReference type="InterPro" id="IPR008949">
    <property type="entry name" value="Isoprenoid_synthase_dom_sf"/>
</dbReference>
<protein>
    <submittedName>
        <fullName evidence="8">Farnesyl-diphosphate synthase</fullName>
    </submittedName>
</protein>
<gene>
    <name evidence="8" type="ORF">I596_1966</name>
</gene>
<comment type="cofactor">
    <cofactor evidence="1">
        <name>Mg(2+)</name>
        <dbReference type="ChEBI" id="CHEBI:18420"/>
    </cofactor>
</comment>
<dbReference type="NCBIfam" id="NF045485">
    <property type="entry name" value="FPPsyn"/>
    <property type="match status" value="1"/>
</dbReference>
<dbReference type="Pfam" id="PF00348">
    <property type="entry name" value="polyprenyl_synt"/>
    <property type="match status" value="1"/>
</dbReference>
<dbReference type="STRING" id="1300342.I596_1966"/>
<organism evidence="8 9">
    <name type="scientific">Dokdonella koreensis DS-123</name>
    <dbReference type="NCBI Taxonomy" id="1300342"/>
    <lineage>
        <taxon>Bacteria</taxon>
        <taxon>Pseudomonadati</taxon>
        <taxon>Pseudomonadota</taxon>
        <taxon>Gammaproteobacteria</taxon>
        <taxon>Lysobacterales</taxon>
        <taxon>Rhodanobacteraceae</taxon>
        <taxon>Dokdonella</taxon>
    </lineage>
</organism>
<evidence type="ECO:0000256" key="5">
    <source>
        <dbReference type="ARBA" id="ARBA00022842"/>
    </source>
</evidence>
<sequence length="297" mass="31076">MRELPSDLQALSLRADAVLARVLPDAAAPPVELHQAMRYAVLGGGKRMRPLLVYAAGHAFDAPLDRLDPAAAAVEIIHAYSLVHDDLPAMDDDDLRRGRPTCHVVHGEAMAILAGDALQALAFEVLSQEAMPGVDAGGRLDMLRTLATACGSHGMAGGQAFDLAAVGQRLDPAALERMHVHKTGALIRASVRLGALAAGCRDPGPLQALDRYGHCVGLAFQIRDDILDVEGSTDQLGKTAGKDEANAKPTYPAILGMAASREQLAAMTADAIDAAATFGEAGRLLADLARFVAARES</sequence>
<dbReference type="SFLD" id="SFLDS00005">
    <property type="entry name" value="Isoprenoid_Synthase_Type_I"/>
    <property type="match status" value="1"/>
</dbReference>
<name>A0A160DU65_9GAMM</name>
<dbReference type="AlphaFoldDB" id="A0A160DU65"/>
<keyword evidence="4" id="KW-0479">Metal-binding</keyword>
<evidence type="ECO:0000313" key="9">
    <source>
        <dbReference type="Proteomes" id="UP000076830"/>
    </source>
</evidence>
<dbReference type="NCBIfam" id="NF007877">
    <property type="entry name" value="PRK10581.1"/>
    <property type="match status" value="1"/>
</dbReference>
<dbReference type="InterPro" id="IPR033749">
    <property type="entry name" value="Polyprenyl_synt_CS"/>
</dbReference>
<evidence type="ECO:0000256" key="7">
    <source>
        <dbReference type="RuleBase" id="RU004466"/>
    </source>
</evidence>
<dbReference type="OrthoDB" id="9805316at2"/>
<dbReference type="EMBL" id="CP015249">
    <property type="protein sequence ID" value="ANB17988.1"/>
    <property type="molecule type" value="Genomic_DNA"/>
</dbReference>
<evidence type="ECO:0000256" key="1">
    <source>
        <dbReference type="ARBA" id="ARBA00001946"/>
    </source>
</evidence>
<dbReference type="GO" id="GO:0004659">
    <property type="term" value="F:prenyltransferase activity"/>
    <property type="evidence" value="ECO:0007669"/>
    <property type="project" value="InterPro"/>
</dbReference>
<dbReference type="KEGG" id="dko:I596_1966"/>
<reference evidence="8 9" key="1">
    <citation type="submission" date="2016-04" db="EMBL/GenBank/DDBJ databases">
        <title>Complete genome sequence of Dokdonella koreensis DS-123T.</title>
        <authorList>
            <person name="Kim J.F."/>
            <person name="Lee H."/>
            <person name="Kwak M.-J."/>
        </authorList>
    </citation>
    <scope>NUCLEOTIDE SEQUENCE [LARGE SCALE GENOMIC DNA]</scope>
    <source>
        <strain evidence="8 9">DS-123</strain>
    </source>
</reference>
<evidence type="ECO:0000256" key="6">
    <source>
        <dbReference type="ARBA" id="ARBA00023229"/>
    </source>
</evidence>
<keyword evidence="6" id="KW-0414">Isoprene biosynthesis</keyword>